<dbReference type="Proteomes" id="UP001497482">
    <property type="component" value="Chromosome 2"/>
</dbReference>
<evidence type="ECO:0000313" key="1">
    <source>
        <dbReference type="EMBL" id="CAL1593483.1"/>
    </source>
</evidence>
<dbReference type="EMBL" id="OZ035824">
    <property type="protein sequence ID" value="CAL1593483.1"/>
    <property type="molecule type" value="Genomic_DNA"/>
</dbReference>
<dbReference type="AlphaFoldDB" id="A0AAV2KXR6"/>
<name>A0AAV2KXR6_KNICA</name>
<keyword evidence="2" id="KW-1185">Reference proteome</keyword>
<reference evidence="1 2" key="1">
    <citation type="submission" date="2024-04" db="EMBL/GenBank/DDBJ databases">
        <authorList>
            <person name="Waldvogel A.-M."/>
            <person name="Schoenle A."/>
        </authorList>
    </citation>
    <scope>NUCLEOTIDE SEQUENCE [LARGE SCALE GENOMIC DNA]</scope>
</reference>
<evidence type="ECO:0000313" key="2">
    <source>
        <dbReference type="Proteomes" id="UP001497482"/>
    </source>
</evidence>
<proteinExistence type="predicted"/>
<protein>
    <submittedName>
        <fullName evidence="1">Uncharacterized protein</fullName>
    </submittedName>
</protein>
<sequence length="170" mass="19811">MEMRWRGMVVLKVGLQFPSGAIPQLITQRQTERQAPLIPLEDGVAESLKHNTSDYGYFSINLFTKCSNDDNNKHVSFSFSDRRHNQADCVNRNYSDSSKYANDVFSIFDFPQLANVSFSFSNHSQNRANYRQYFTIQPNVFAHINHNSFSFSNFVYNRFSIYHSDDSNYE</sequence>
<accession>A0AAV2KXR6</accession>
<organism evidence="1 2">
    <name type="scientific">Knipowitschia caucasica</name>
    <name type="common">Caucasian dwarf goby</name>
    <name type="synonym">Pomatoschistus caucasicus</name>
    <dbReference type="NCBI Taxonomy" id="637954"/>
    <lineage>
        <taxon>Eukaryota</taxon>
        <taxon>Metazoa</taxon>
        <taxon>Chordata</taxon>
        <taxon>Craniata</taxon>
        <taxon>Vertebrata</taxon>
        <taxon>Euteleostomi</taxon>
        <taxon>Actinopterygii</taxon>
        <taxon>Neopterygii</taxon>
        <taxon>Teleostei</taxon>
        <taxon>Neoteleostei</taxon>
        <taxon>Acanthomorphata</taxon>
        <taxon>Gobiaria</taxon>
        <taxon>Gobiiformes</taxon>
        <taxon>Gobioidei</taxon>
        <taxon>Gobiidae</taxon>
        <taxon>Gobiinae</taxon>
        <taxon>Knipowitschia</taxon>
    </lineage>
</organism>
<gene>
    <name evidence="1" type="ORF">KC01_LOCUS22586</name>
</gene>